<sequence>MCCQLRPGLDWFKHIIQHRTCASGHT</sequence>
<name>A0A0E9VII7_ANGAN</name>
<protein>
    <submittedName>
        <fullName evidence="1">Uncharacterized protein</fullName>
    </submittedName>
</protein>
<dbReference type="AlphaFoldDB" id="A0A0E9VII7"/>
<dbReference type="EMBL" id="GBXM01031352">
    <property type="protein sequence ID" value="JAH77225.1"/>
    <property type="molecule type" value="Transcribed_RNA"/>
</dbReference>
<reference evidence="1" key="1">
    <citation type="submission" date="2014-11" db="EMBL/GenBank/DDBJ databases">
        <authorList>
            <person name="Amaro Gonzalez C."/>
        </authorList>
    </citation>
    <scope>NUCLEOTIDE SEQUENCE</scope>
</reference>
<proteinExistence type="predicted"/>
<evidence type="ECO:0000313" key="1">
    <source>
        <dbReference type="EMBL" id="JAH77225.1"/>
    </source>
</evidence>
<reference evidence="1" key="2">
    <citation type="journal article" date="2015" name="Fish Shellfish Immunol.">
        <title>Early steps in the European eel (Anguilla anguilla)-Vibrio vulnificus interaction in the gills: Role of the RtxA13 toxin.</title>
        <authorList>
            <person name="Callol A."/>
            <person name="Pajuelo D."/>
            <person name="Ebbesson L."/>
            <person name="Teles M."/>
            <person name="MacKenzie S."/>
            <person name="Amaro C."/>
        </authorList>
    </citation>
    <scope>NUCLEOTIDE SEQUENCE</scope>
</reference>
<accession>A0A0E9VII7</accession>
<organism evidence="1">
    <name type="scientific">Anguilla anguilla</name>
    <name type="common">European freshwater eel</name>
    <name type="synonym">Muraena anguilla</name>
    <dbReference type="NCBI Taxonomy" id="7936"/>
    <lineage>
        <taxon>Eukaryota</taxon>
        <taxon>Metazoa</taxon>
        <taxon>Chordata</taxon>
        <taxon>Craniata</taxon>
        <taxon>Vertebrata</taxon>
        <taxon>Euteleostomi</taxon>
        <taxon>Actinopterygii</taxon>
        <taxon>Neopterygii</taxon>
        <taxon>Teleostei</taxon>
        <taxon>Anguilliformes</taxon>
        <taxon>Anguillidae</taxon>
        <taxon>Anguilla</taxon>
    </lineage>
</organism>